<evidence type="ECO:0000313" key="2">
    <source>
        <dbReference type="Proteomes" id="UP001062846"/>
    </source>
</evidence>
<comment type="caution">
    <text evidence="1">The sequence shown here is derived from an EMBL/GenBank/DDBJ whole genome shotgun (WGS) entry which is preliminary data.</text>
</comment>
<accession>A0ACC0PHV4</accession>
<gene>
    <name evidence="1" type="ORF">RHMOL_Rhmol03G0201500</name>
</gene>
<proteinExistence type="predicted"/>
<dbReference type="Proteomes" id="UP001062846">
    <property type="component" value="Chromosome 3"/>
</dbReference>
<sequence>MFSLQHGDELVFQISKIEQDLISARAASLDSTHLISTPPAGKKKRKKSYSNHQQKDNKYENNNDKKMIAHRDVERQRRQEMAKLYASLRSLLPAEYVKGKRSVCDHMNESVNYIKQLQENIEQLSMKRDNLKNMSDSKGNNTEKTGSSENCFPGRVTVGLCCGGVEILISTSTGSEDEGFPISRVLEILVEEGLDVVSCVSTQINKKLLHVIKSEVSDPTCVDLSMLEEKLADVINGN</sequence>
<keyword evidence="2" id="KW-1185">Reference proteome</keyword>
<organism evidence="1 2">
    <name type="scientific">Rhododendron molle</name>
    <name type="common">Chinese azalea</name>
    <name type="synonym">Azalea mollis</name>
    <dbReference type="NCBI Taxonomy" id="49168"/>
    <lineage>
        <taxon>Eukaryota</taxon>
        <taxon>Viridiplantae</taxon>
        <taxon>Streptophyta</taxon>
        <taxon>Embryophyta</taxon>
        <taxon>Tracheophyta</taxon>
        <taxon>Spermatophyta</taxon>
        <taxon>Magnoliopsida</taxon>
        <taxon>eudicotyledons</taxon>
        <taxon>Gunneridae</taxon>
        <taxon>Pentapetalae</taxon>
        <taxon>asterids</taxon>
        <taxon>Ericales</taxon>
        <taxon>Ericaceae</taxon>
        <taxon>Ericoideae</taxon>
        <taxon>Rhodoreae</taxon>
        <taxon>Rhododendron</taxon>
    </lineage>
</organism>
<name>A0ACC0PHV4_RHOML</name>
<dbReference type="EMBL" id="CM046390">
    <property type="protein sequence ID" value="KAI8564694.1"/>
    <property type="molecule type" value="Genomic_DNA"/>
</dbReference>
<reference evidence="1" key="1">
    <citation type="submission" date="2022-02" db="EMBL/GenBank/DDBJ databases">
        <title>Plant Genome Project.</title>
        <authorList>
            <person name="Zhang R.-G."/>
        </authorList>
    </citation>
    <scope>NUCLEOTIDE SEQUENCE</scope>
    <source>
        <strain evidence="1">AT1</strain>
    </source>
</reference>
<evidence type="ECO:0000313" key="1">
    <source>
        <dbReference type="EMBL" id="KAI8564694.1"/>
    </source>
</evidence>
<protein>
    <submittedName>
        <fullName evidence="1">Uncharacterized protein</fullName>
    </submittedName>
</protein>